<dbReference type="InterPro" id="IPR006698">
    <property type="entry name" value="UPF0229"/>
</dbReference>
<reference evidence="3 4" key="1">
    <citation type="submission" date="2020-12" db="EMBL/GenBank/DDBJ databases">
        <title>YIM B01967 draft genome.</title>
        <authorList>
            <person name="Yan X."/>
        </authorList>
    </citation>
    <scope>NUCLEOTIDE SEQUENCE [LARGE SCALE GENOMIC DNA]</scope>
    <source>
        <strain evidence="3 4">YIM B01967</strain>
    </source>
</reference>
<dbReference type="PANTHER" id="PTHR30510">
    <property type="entry name" value="UPF0229 PROTEIN YEAH"/>
    <property type="match status" value="1"/>
</dbReference>
<name>A0ABS1H8L2_9BACL</name>
<dbReference type="PANTHER" id="PTHR30510:SF2">
    <property type="entry name" value="UPF0229 PROTEIN YEAH"/>
    <property type="match status" value="1"/>
</dbReference>
<protein>
    <recommendedName>
        <fullName evidence="1">UPF0229 protein JFL43_12995</fullName>
    </recommendedName>
</protein>
<dbReference type="HAMAP" id="MF_01232">
    <property type="entry name" value="UPF0229"/>
    <property type="match status" value="1"/>
</dbReference>
<keyword evidence="4" id="KW-1185">Reference proteome</keyword>
<dbReference type="InterPro" id="IPR014230">
    <property type="entry name" value="Spore_YhbH"/>
</dbReference>
<dbReference type="Pfam" id="PF04285">
    <property type="entry name" value="DUF444"/>
    <property type="match status" value="2"/>
</dbReference>
<dbReference type="NCBIfam" id="TIGR02877">
    <property type="entry name" value="spore_yhbH"/>
    <property type="match status" value="1"/>
</dbReference>
<organism evidence="3 4">
    <name type="scientific">Viridibacillus soli</name>
    <dbReference type="NCBI Taxonomy" id="2798301"/>
    <lineage>
        <taxon>Bacteria</taxon>
        <taxon>Bacillati</taxon>
        <taxon>Bacillota</taxon>
        <taxon>Bacilli</taxon>
        <taxon>Bacillales</taxon>
        <taxon>Caryophanaceae</taxon>
        <taxon>Viridibacillus</taxon>
    </lineage>
</organism>
<evidence type="ECO:0000256" key="1">
    <source>
        <dbReference type="HAMAP-Rule" id="MF_01232"/>
    </source>
</evidence>
<sequence length="387" mass="44735">MTENHNKRFVISQENWSLHRKGYQDQQRHMEKVKDAIKNNLPDLVSEESIIMSNGRKAIKIPIRSLDEYKIRYNNDNSKHVGQGQGDSKVGDVVARDSSPGDQGVGRGKGKEAGDKPGEDYYEAEISLEEIEKALFKELELPNLQQKEMADIATEKIEFNDIRRKGLMGNIDKKRTILNAIKRNAIKGKAEITPIHNDDLRFKTWDEVTKPESKAVVLAMMDTSGSMGKFEKYCARSFFFWMTRFLRSKYETVEIEFIAHHTAAKVVSEEEFFTKGESGGTLCSSAYLKALELIKQKYNPVRYNIYPVHFSDGENMTTDNEVCLKLVQELMEISSMFGYGEVNEHNRFSTLMYNYKKIENPKFRHYVLRYKSDVYEALKSFFQKVES</sequence>
<gene>
    <name evidence="3" type="primary">yhbH</name>
    <name evidence="3" type="ORF">JFL43_12995</name>
</gene>
<dbReference type="EMBL" id="JAEOAH010000018">
    <property type="protein sequence ID" value="MBK3495755.1"/>
    <property type="molecule type" value="Genomic_DNA"/>
</dbReference>
<feature type="compositionally biased region" description="Basic and acidic residues" evidence="2">
    <location>
        <begin position="109"/>
        <end position="118"/>
    </location>
</feature>
<evidence type="ECO:0000313" key="4">
    <source>
        <dbReference type="Proteomes" id="UP000618943"/>
    </source>
</evidence>
<comment type="similarity">
    <text evidence="1">Belongs to the UPF0229 family.</text>
</comment>
<proteinExistence type="inferred from homology"/>
<comment type="caution">
    <text evidence="3">The sequence shown here is derived from an EMBL/GenBank/DDBJ whole genome shotgun (WGS) entry which is preliminary data.</text>
</comment>
<feature type="region of interest" description="Disordered" evidence="2">
    <location>
        <begin position="76"/>
        <end position="118"/>
    </location>
</feature>
<dbReference type="Proteomes" id="UP000618943">
    <property type="component" value="Unassembled WGS sequence"/>
</dbReference>
<accession>A0ABS1H8L2</accession>
<evidence type="ECO:0000256" key="2">
    <source>
        <dbReference type="SAM" id="MobiDB-lite"/>
    </source>
</evidence>
<dbReference type="RefSeq" id="WP_200749369.1">
    <property type="nucleotide sequence ID" value="NZ_JAEOAH010000018.1"/>
</dbReference>
<evidence type="ECO:0000313" key="3">
    <source>
        <dbReference type="EMBL" id="MBK3495755.1"/>
    </source>
</evidence>